<accession>A0AAN6D4B1</accession>
<dbReference type="EMBL" id="JAHLUH010000012">
    <property type="protein sequence ID" value="KAG7725584.1"/>
    <property type="molecule type" value="Genomic_DNA"/>
</dbReference>
<sequence>MLSSPLRLQRLRRTLSPQPLRSVSQMRQVKLSWLNGPSNAAVETAGARLRIRKRLDELLRKSVPYGDLKQLMLSRPVSEKPYTFERATDRYLTQFERPPDRADVSGTDFSMVSHEYYNARRQRYEAKLNNALAVDPLSSPAYLKFFKELRRDKVGISRLQKAYFALPRPAPLYMQTQDLEVFIGYLCGCPRALRKDTFGVHFLHDMHQSGLKLGLGEFVKLLDSLKGIVTLDSVYGIYKQQYDASPTFMGRMLNYSLSARNMAGWDVDSKSAMTRLQRRILKDLVNHNAAPNMYLMQQLLKVGRRAPDSLFLLEITELALHGRVVHRQTVRTIAHCMEQQQEEDLAAEFRQAYRLLNERFDTHLDPSAQFQRGRVLEHLLEQTAGSWCEVVY</sequence>
<dbReference type="Proteomes" id="UP000738402">
    <property type="component" value="Unassembled WGS sequence"/>
</dbReference>
<name>A0AAN6D4B1_9ASCO</name>
<evidence type="ECO:0000313" key="2">
    <source>
        <dbReference type="Proteomes" id="UP000738402"/>
    </source>
</evidence>
<dbReference type="AlphaFoldDB" id="A0AAN6D4B1"/>
<organism evidence="1 2">
    <name type="scientific">Ogataea haglerorum</name>
    <dbReference type="NCBI Taxonomy" id="1937702"/>
    <lineage>
        <taxon>Eukaryota</taxon>
        <taxon>Fungi</taxon>
        <taxon>Dikarya</taxon>
        <taxon>Ascomycota</taxon>
        <taxon>Saccharomycotina</taxon>
        <taxon>Pichiomycetes</taxon>
        <taxon>Pichiales</taxon>
        <taxon>Pichiaceae</taxon>
        <taxon>Ogataea</taxon>
    </lineage>
</organism>
<evidence type="ECO:0000313" key="1">
    <source>
        <dbReference type="EMBL" id="KAG7725584.1"/>
    </source>
</evidence>
<comment type="caution">
    <text evidence="1">The sequence shown here is derived from an EMBL/GenBank/DDBJ whole genome shotgun (WGS) entry which is preliminary data.</text>
</comment>
<proteinExistence type="predicted"/>
<gene>
    <name evidence="1" type="ORF">KL933_004150</name>
</gene>
<reference evidence="1" key="1">
    <citation type="journal article" date="2021" name="G3 (Bethesda)">
        <title>Genomic diversity, chromosomal rearrangements, and interspecies hybridization in the ogataea polymorpha species complex.</title>
        <authorList>
            <person name="Hanson S.J."/>
            <person name="Cinneide E.O."/>
            <person name="Salzberg L.I."/>
            <person name="Wolfe K.H."/>
            <person name="McGowan J."/>
            <person name="Fitzpatrick D.A."/>
            <person name="Matlin K."/>
        </authorList>
    </citation>
    <scope>NUCLEOTIDE SEQUENCE</scope>
    <source>
        <strain evidence="1">83-405-1</strain>
    </source>
</reference>
<protein>
    <submittedName>
        <fullName evidence="1">Uncharacterized protein</fullName>
    </submittedName>
</protein>